<accession>A0AAE1JFD8</accession>
<dbReference type="Proteomes" id="UP001293593">
    <property type="component" value="Unassembled WGS sequence"/>
</dbReference>
<dbReference type="AlphaFoldDB" id="A0AAE1JFD8"/>
<name>A0AAE1JFD8_9FABA</name>
<comment type="caution">
    <text evidence="1">The sequence shown here is derived from an EMBL/GenBank/DDBJ whole genome shotgun (WGS) entry which is preliminary data.</text>
</comment>
<protein>
    <recommendedName>
        <fullName evidence="3">DUF1499 domain-containing protein</fullName>
    </recommendedName>
</protein>
<dbReference type="Pfam" id="PF07386">
    <property type="entry name" value="DUF1499"/>
    <property type="match status" value="1"/>
</dbReference>
<evidence type="ECO:0000313" key="1">
    <source>
        <dbReference type="EMBL" id="KAK4267767.1"/>
    </source>
</evidence>
<organism evidence="1 2">
    <name type="scientific">Acacia crassicarpa</name>
    <name type="common">northern wattle</name>
    <dbReference type="NCBI Taxonomy" id="499986"/>
    <lineage>
        <taxon>Eukaryota</taxon>
        <taxon>Viridiplantae</taxon>
        <taxon>Streptophyta</taxon>
        <taxon>Embryophyta</taxon>
        <taxon>Tracheophyta</taxon>
        <taxon>Spermatophyta</taxon>
        <taxon>Magnoliopsida</taxon>
        <taxon>eudicotyledons</taxon>
        <taxon>Gunneridae</taxon>
        <taxon>Pentapetalae</taxon>
        <taxon>rosids</taxon>
        <taxon>fabids</taxon>
        <taxon>Fabales</taxon>
        <taxon>Fabaceae</taxon>
        <taxon>Caesalpinioideae</taxon>
        <taxon>mimosoid clade</taxon>
        <taxon>Acacieae</taxon>
        <taxon>Acacia</taxon>
    </lineage>
</organism>
<keyword evidence="2" id="KW-1185">Reference proteome</keyword>
<dbReference type="PANTHER" id="PTHR34801:SF2">
    <property type="entry name" value="EXPRESSED PROTEIN"/>
    <property type="match status" value="1"/>
</dbReference>
<gene>
    <name evidence="1" type="ORF">QN277_024504</name>
</gene>
<dbReference type="EMBL" id="JAWXYG010000007">
    <property type="protein sequence ID" value="KAK4267767.1"/>
    <property type="molecule type" value="Genomic_DNA"/>
</dbReference>
<proteinExistence type="predicted"/>
<dbReference type="InterPro" id="IPR010865">
    <property type="entry name" value="DUF1499"/>
</dbReference>
<reference evidence="1" key="1">
    <citation type="submission" date="2023-10" db="EMBL/GenBank/DDBJ databases">
        <title>Chromosome-level genome of the transformable northern wattle, Acacia crassicarpa.</title>
        <authorList>
            <person name="Massaro I."/>
            <person name="Sinha N.R."/>
            <person name="Poethig S."/>
            <person name="Leichty A.R."/>
        </authorList>
    </citation>
    <scope>NUCLEOTIDE SEQUENCE</scope>
    <source>
        <strain evidence="1">Acra3RX</strain>
        <tissue evidence="1">Leaf</tissue>
    </source>
</reference>
<sequence length="218" mass="24880">MASLVSSRTFSTLKILTKTNHNNFCSITGIQLCHKNHDDEPPEQIKRRELILKSSEIATIGAIFNLSGKKPDYLGVQKNPPALALCPATKNCVSTSENVSDLTHYAPPWTYNGEGRKKPVSREEAMEELIDVIETTQPDRFTPRIAERKEDYIRVEYQCPILGFVDDVEFWFRPGKNSIVEYRSASRLGNFDFDANRKRIKALRQELEKKGWSSQDSL</sequence>
<evidence type="ECO:0008006" key="3">
    <source>
        <dbReference type="Google" id="ProtNLM"/>
    </source>
</evidence>
<evidence type="ECO:0000313" key="2">
    <source>
        <dbReference type="Proteomes" id="UP001293593"/>
    </source>
</evidence>
<dbReference type="PANTHER" id="PTHR34801">
    <property type="entry name" value="EXPRESSED PROTEIN"/>
    <property type="match status" value="1"/>
</dbReference>